<proteinExistence type="predicted"/>
<dbReference type="Proteomes" id="UP001229421">
    <property type="component" value="Unassembled WGS sequence"/>
</dbReference>
<evidence type="ECO:0000313" key="2">
    <source>
        <dbReference type="Proteomes" id="UP001229421"/>
    </source>
</evidence>
<sequence length="68" mass="8133">MHPERPDEADCIYYLRTRNRWEGNLLLQNVYGSFNDDNILEDTIRKALKDVVSMKSICLSINHFKRYI</sequence>
<dbReference type="AlphaFoldDB" id="A0AAD8LFM4"/>
<reference evidence="1" key="1">
    <citation type="journal article" date="2023" name="bioRxiv">
        <title>Improved chromosome-level genome assembly for marigold (Tagetes erecta).</title>
        <authorList>
            <person name="Jiang F."/>
            <person name="Yuan L."/>
            <person name="Wang S."/>
            <person name="Wang H."/>
            <person name="Xu D."/>
            <person name="Wang A."/>
            <person name="Fan W."/>
        </authorList>
    </citation>
    <scope>NUCLEOTIDE SEQUENCE</scope>
    <source>
        <strain evidence="1">WSJ</strain>
        <tissue evidence="1">Leaf</tissue>
    </source>
</reference>
<comment type="caution">
    <text evidence="1">The sequence shown here is derived from an EMBL/GenBank/DDBJ whole genome shotgun (WGS) entry which is preliminary data.</text>
</comment>
<protein>
    <submittedName>
        <fullName evidence="1">Uncharacterized protein</fullName>
    </submittedName>
</protein>
<gene>
    <name evidence="1" type="ORF">QVD17_07146</name>
</gene>
<accession>A0AAD8LFM4</accession>
<evidence type="ECO:0000313" key="1">
    <source>
        <dbReference type="EMBL" id="KAK1441299.1"/>
    </source>
</evidence>
<organism evidence="1 2">
    <name type="scientific">Tagetes erecta</name>
    <name type="common">African marigold</name>
    <dbReference type="NCBI Taxonomy" id="13708"/>
    <lineage>
        <taxon>Eukaryota</taxon>
        <taxon>Viridiplantae</taxon>
        <taxon>Streptophyta</taxon>
        <taxon>Embryophyta</taxon>
        <taxon>Tracheophyta</taxon>
        <taxon>Spermatophyta</taxon>
        <taxon>Magnoliopsida</taxon>
        <taxon>eudicotyledons</taxon>
        <taxon>Gunneridae</taxon>
        <taxon>Pentapetalae</taxon>
        <taxon>asterids</taxon>
        <taxon>campanulids</taxon>
        <taxon>Asterales</taxon>
        <taxon>Asteraceae</taxon>
        <taxon>Asteroideae</taxon>
        <taxon>Heliantheae alliance</taxon>
        <taxon>Tageteae</taxon>
        <taxon>Tagetes</taxon>
    </lineage>
</organism>
<keyword evidence="2" id="KW-1185">Reference proteome</keyword>
<name>A0AAD8LFM4_TARER</name>
<dbReference type="EMBL" id="JAUHHV010000001">
    <property type="protein sequence ID" value="KAK1441299.1"/>
    <property type="molecule type" value="Genomic_DNA"/>
</dbReference>